<dbReference type="Proteomes" id="UP000230842">
    <property type="component" value="Unassembled WGS sequence"/>
</dbReference>
<dbReference type="EMBL" id="PGEZ01000001">
    <property type="protein sequence ID" value="PJJ57267.1"/>
    <property type="molecule type" value="Genomic_DNA"/>
</dbReference>
<sequence>MSTPEPRHASLAPRPRLVLLVAVLLAGGAMAVGLVGGLGATRATGAAEPLPQGPAETLQSVLRALGQGDVEAACRSAAPDGVPIVDDEQLRGCAADLRDRLDDVSDATLRAYRRIEVRGATVARTRATVEPHQIEDRPVPLRGQTFTLVVHAGRWYVLV</sequence>
<protein>
    <recommendedName>
        <fullName evidence="3">DUF4878 domain-containing protein</fullName>
    </recommendedName>
</protein>
<gene>
    <name evidence="1" type="ORF">CLV56_1494</name>
</gene>
<dbReference type="OrthoDB" id="9878645at2"/>
<evidence type="ECO:0000313" key="2">
    <source>
        <dbReference type="Proteomes" id="UP000230842"/>
    </source>
</evidence>
<comment type="caution">
    <text evidence="1">The sequence shown here is derived from an EMBL/GenBank/DDBJ whole genome shotgun (WGS) entry which is preliminary data.</text>
</comment>
<evidence type="ECO:0008006" key="3">
    <source>
        <dbReference type="Google" id="ProtNLM"/>
    </source>
</evidence>
<proteinExistence type="predicted"/>
<organism evidence="1 2">
    <name type="scientific">Mumia flava</name>
    <dbReference type="NCBI Taxonomy" id="1348852"/>
    <lineage>
        <taxon>Bacteria</taxon>
        <taxon>Bacillati</taxon>
        <taxon>Actinomycetota</taxon>
        <taxon>Actinomycetes</taxon>
        <taxon>Propionibacteriales</taxon>
        <taxon>Nocardioidaceae</taxon>
        <taxon>Mumia</taxon>
    </lineage>
</organism>
<keyword evidence="2" id="KW-1185">Reference proteome</keyword>
<reference evidence="1 2" key="1">
    <citation type="submission" date="2017-11" db="EMBL/GenBank/DDBJ databases">
        <title>Genomic Encyclopedia of Archaeal and Bacterial Type Strains, Phase II (KMG-II): From Individual Species to Whole Genera.</title>
        <authorList>
            <person name="Goeker M."/>
        </authorList>
    </citation>
    <scope>NUCLEOTIDE SEQUENCE [LARGE SCALE GENOMIC DNA]</scope>
    <source>
        <strain evidence="1 2">DSM 27763</strain>
    </source>
</reference>
<name>A0A0B2BTA0_9ACTN</name>
<dbReference type="RefSeq" id="WP_039341713.1">
    <property type="nucleotide sequence ID" value="NZ_PGEZ01000001.1"/>
</dbReference>
<evidence type="ECO:0000313" key="1">
    <source>
        <dbReference type="EMBL" id="PJJ57267.1"/>
    </source>
</evidence>
<dbReference type="AlphaFoldDB" id="A0A0B2BTA0"/>
<accession>A0A0B2BTA0</accession>